<evidence type="ECO:0000256" key="12">
    <source>
        <dbReference type="ARBA" id="ARBA00035261"/>
    </source>
</evidence>
<name>F0XQ07_GROCL</name>
<evidence type="ECO:0000256" key="11">
    <source>
        <dbReference type="ARBA" id="ARBA00030268"/>
    </source>
</evidence>
<dbReference type="Proteomes" id="UP000007796">
    <property type="component" value="Unassembled WGS sequence"/>
</dbReference>
<accession>F0XQ07</accession>
<dbReference type="Pfam" id="PF00338">
    <property type="entry name" value="Ribosomal_S10"/>
    <property type="match status" value="1"/>
</dbReference>
<keyword evidence="6" id="KW-0067">ATP-binding</keyword>
<dbReference type="Gene3D" id="3.40.50.620">
    <property type="entry name" value="HUPs"/>
    <property type="match status" value="1"/>
</dbReference>
<dbReference type="CDD" id="cd00806">
    <property type="entry name" value="TrpRS_core"/>
    <property type="match status" value="1"/>
</dbReference>
<reference evidence="16 17" key="1">
    <citation type="journal article" date="2011" name="Proc. Natl. Acad. Sci. U.S.A.">
        <title>Genome and transcriptome analyses of the mountain pine beetle-fungal symbiont Grosmannia clavigera, a lodgepole pine pathogen.</title>
        <authorList>
            <person name="DiGuistini S."/>
            <person name="Wang Y."/>
            <person name="Liao N.Y."/>
            <person name="Taylor G."/>
            <person name="Tanguay P."/>
            <person name="Feau N."/>
            <person name="Henrissat B."/>
            <person name="Chan S.K."/>
            <person name="Hesse-Orce U."/>
            <person name="Alamouti S.M."/>
            <person name="Tsui C.K.M."/>
            <person name="Docking R.T."/>
            <person name="Levasseur A."/>
            <person name="Haridas S."/>
            <person name="Robertson G."/>
            <person name="Birol I."/>
            <person name="Holt R.A."/>
            <person name="Marra M.A."/>
            <person name="Hamelin R.C."/>
            <person name="Hirst M."/>
            <person name="Jones S.J.M."/>
            <person name="Bohlmann J."/>
            <person name="Breuil C."/>
        </authorList>
    </citation>
    <scope>NUCLEOTIDE SEQUENCE [LARGE SCALE GENOMIC DNA]</scope>
    <source>
        <strain evidence="17">kw1407 / UAMH 11150</strain>
    </source>
</reference>
<dbReference type="NCBIfam" id="TIGR00233">
    <property type="entry name" value="trpS"/>
    <property type="match status" value="1"/>
</dbReference>
<dbReference type="HAMAP" id="MF_00508">
    <property type="entry name" value="Ribosomal_uS10"/>
    <property type="match status" value="1"/>
</dbReference>
<dbReference type="PROSITE" id="PS00178">
    <property type="entry name" value="AA_TRNA_LIGASE_I"/>
    <property type="match status" value="1"/>
</dbReference>
<dbReference type="GO" id="GO:1990904">
    <property type="term" value="C:ribonucleoprotein complex"/>
    <property type="evidence" value="ECO:0007669"/>
    <property type="project" value="UniProtKB-KW"/>
</dbReference>
<organism evidence="17">
    <name type="scientific">Grosmannia clavigera (strain kw1407 / UAMH 11150)</name>
    <name type="common">Blue stain fungus</name>
    <name type="synonym">Graphiocladiella clavigera</name>
    <dbReference type="NCBI Taxonomy" id="655863"/>
    <lineage>
        <taxon>Eukaryota</taxon>
        <taxon>Fungi</taxon>
        <taxon>Dikarya</taxon>
        <taxon>Ascomycota</taxon>
        <taxon>Pezizomycotina</taxon>
        <taxon>Sordariomycetes</taxon>
        <taxon>Sordariomycetidae</taxon>
        <taxon>Ophiostomatales</taxon>
        <taxon>Ophiostomataceae</taxon>
        <taxon>Leptographium</taxon>
    </lineage>
</organism>
<dbReference type="Gene3D" id="3.30.70.600">
    <property type="entry name" value="Ribosomal protein S10 domain"/>
    <property type="match status" value="1"/>
</dbReference>
<evidence type="ECO:0000256" key="6">
    <source>
        <dbReference type="ARBA" id="ARBA00022840"/>
    </source>
</evidence>
<dbReference type="PANTHER" id="PTHR43766">
    <property type="entry name" value="TRYPTOPHAN--TRNA LIGASE, MITOCHONDRIAL"/>
    <property type="match status" value="1"/>
</dbReference>
<evidence type="ECO:0000313" key="16">
    <source>
        <dbReference type="EMBL" id="EFX00612.1"/>
    </source>
</evidence>
<evidence type="ECO:0000313" key="17">
    <source>
        <dbReference type="Proteomes" id="UP000007796"/>
    </source>
</evidence>
<dbReference type="GeneID" id="25981178"/>
<dbReference type="InterPro" id="IPR001412">
    <property type="entry name" value="aa-tRNA-synth_I_CS"/>
</dbReference>
<evidence type="ECO:0000256" key="1">
    <source>
        <dbReference type="ARBA" id="ARBA00005594"/>
    </source>
</evidence>
<sequence length="800" mass="87732">MLDERQGFLRVTAYHRDDYDLAVIRTAPHEQGAFLSLLSQPFQLPGTALSSLACLGPVGMLRTGIAACIALYKLYGALCAYECVRCGAFGSHLDLSTSQRYCFACVQSCPCLCVTLLSCFAKAAILSPARLRRLLLLLNVIRNTFGLGNRVLHYMATVASYVLDRITGVVEAGVSSQNLRAASGAVAVRVHESEFKKRRGYLTKLDSNGRPRASTGLQQVQKVGIYATDNASAEPRMPRAVQALYLRPLRRECEYGVPSADLQLRSYSKRSLEFFSDFAMRAAYYLGLPAFGPVPLPRITERWTVPKSHFIFKKSQENFERITVRRLIQIRDGHPETVQLWLAFLQKNAYSGVGMKANVWEYSKLDVGKQMDKLAEDMEGLMESRWDQLGESRITAKMEEVLASAGEPDAATVQQLKELLASERVKRCFSEENRRLEQSRPPPEAPIQGGAVIFSGIQPTGVPHLGNYLGALQQWVRLQDAAGVGDNATKLYYSVVDLHALTTTASTGGGDALRQRRREMLAALLAIGLDPERCVLFYQSSVAAHSELMWLLSCTASVGYLSRMTQWKSKLQLKDNVSFADEKARAGLKLGLFSYPVLQAADVLVHRATHVPVGEDQAQHLEFARECATNFNHTHAPARRVMSLQQPTFKMSKSHADPRSRILLTDTAETIKAKIMAALTDSTNAVSYDPAGRPGVANLLELLALVGVGEGDGASADSQQEVSALAAAIASELDGKPLRVLKERTANAVVRRLAGIRERFVDALERDAGAYLDRVAAHGAKKAQANAQETMEAVRAAVGL</sequence>
<dbReference type="OrthoDB" id="15808at2759"/>
<dbReference type="STRING" id="655863.F0XQ07"/>
<evidence type="ECO:0000256" key="10">
    <source>
        <dbReference type="ARBA" id="ARBA00023274"/>
    </source>
</evidence>
<keyword evidence="5" id="KW-0547">Nucleotide-binding</keyword>
<evidence type="ECO:0000256" key="3">
    <source>
        <dbReference type="ARBA" id="ARBA00013161"/>
    </source>
</evidence>
<dbReference type="EMBL" id="GL629801">
    <property type="protein sequence ID" value="EFX00612.1"/>
    <property type="molecule type" value="Genomic_DNA"/>
</dbReference>
<evidence type="ECO:0000256" key="2">
    <source>
        <dbReference type="ARBA" id="ARBA00007102"/>
    </source>
</evidence>
<dbReference type="eggNOG" id="KOG3321">
    <property type="taxonomic scope" value="Eukaryota"/>
</dbReference>
<dbReference type="EC" id="6.1.1.2" evidence="3"/>
<gene>
    <name evidence="16" type="ORF">CMQ_7614</name>
</gene>
<evidence type="ECO:0000256" key="13">
    <source>
        <dbReference type="ARBA" id="ARBA00042916"/>
    </source>
</evidence>
<keyword evidence="4" id="KW-0436">Ligase</keyword>
<evidence type="ECO:0000256" key="9">
    <source>
        <dbReference type="ARBA" id="ARBA00023146"/>
    </source>
</evidence>
<keyword evidence="17" id="KW-1185">Reference proteome</keyword>
<dbReference type="GO" id="GO:0005524">
    <property type="term" value="F:ATP binding"/>
    <property type="evidence" value="ECO:0007669"/>
    <property type="project" value="UniProtKB-KW"/>
</dbReference>
<dbReference type="HOGENOM" id="CLU_008277_2_0_1"/>
<dbReference type="FunFam" id="3.30.70.600:FF:000003">
    <property type="entry name" value="30S ribosomal protein S10"/>
    <property type="match status" value="1"/>
</dbReference>
<dbReference type="InterPro" id="IPR036838">
    <property type="entry name" value="Ribosomal_uS10_dom_sf"/>
</dbReference>
<dbReference type="eggNOG" id="KOG2713">
    <property type="taxonomic scope" value="Eukaryota"/>
</dbReference>
<dbReference type="SUPFAM" id="SSF52374">
    <property type="entry name" value="Nucleotidylyl transferase"/>
    <property type="match status" value="1"/>
</dbReference>
<evidence type="ECO:0000256" key="8">
    <source>
        <dbReference type="ARBA" id="ARBA00022980"/>
    </source>
</evidence>
<dbReference type="GO" id="GO:0003735">
    <property type="term" value="F:structural constituent of ribosome"/>
    <property type="evidence" value="ECO:0007669"/>
    <property type="project" value="InterPro"/>
</dbReference>
<dbReference type="PRINTS" id="PR01039">
    <property type="entry name" value="TRNASYNTHTRP"/>
</dbReference>
<dbReference type="InParanoid" id="F0XQ07"/>
<dbReference type="InterPro" id="IPR002306">
    <property type="entry name" value="Trp-tRNA-ligase"/>
</dbReference>
<keyword evidence="10" id="KW-0687">Ribonucleoprotein</keyword>
<proteinExistence type="inferred from homology"/>
<evidence type="ECO:0000259" key="15">
    <source>
        <dbReference type="SMART" id="SM01403"/>
    </source>
</evidence>
<protein>
    <recommendedName>
        <fullName evidence="12">Small ribosomal subunit protein uS10m</fullName>
        <ecNumber evidence="3">6.1.1.2</ecNumber>
    </recommendedName>
    <alternativeName>
        <fullName evidence="13">37S ribosomal protein S10, mitochondrial</fullName>
    </alternativeName>
    <alternativeName>
        <fullName evidence="14">Mitochondrial ribosomal small subunit protein 10</fullName>
    </alternativeName>
    <alternativeName>
        <fullName evidence="11">Tryptophanyl-tRNA synthetase</fullName>
    </alternativeName>
</protein>
<dbReference type="SMART" id="SM01403">
    <property type="entry name" value="Ribosomal_S10"/>
    <property type="match status" value="1"/>
</dbReference>
<dbReference type="InterPro" id="IPR014729">
    <property type="entry name" value="Rossmann-like_a/b/a_fold"/>
</dbReference>
<comment type="similarity">
    <text evidence="1">Belongs to the class-I aminoacyl-tRNA synthetase family.</text>
</comment>
<comment type="similarity">
    <text evidence="2">Belongs to the universal ribosomal protein uS10 family.</text>
</comment>
<dbReference type="RefSeq" id="XP_014170094.1">
    <property type="nucleotide sequence ID" value="XM_014314619.1"/>
</dbReference>
<dbReference type="AlphaFoldDB" id="F0XQ07"/>
<evidence type="ECO:0000256" key="7">
    <source>
        <dbReference type="ARBA" id="ARBA00022917"/>
    </source>
</evidence>
<dbReference type="GO" id="GO:0004830">
    <property type="term" value="F:tryptophan-tRNA ligase activity"/>
    <property type="evidence" value="ECO:0007669"/>
    <property type="project" value="UniProtKB-EC"/>
</dbReference>
<feature type="domain" description="Small ribosomal subunit protein uS10" evidence="15">
    <location>
        <begin position="261"/>
        <end position="358"/>
    </location>
</feature>
<evidence type="ECO:0000256" key="4">
    <source>
        <dbReference type="ARBA" id="ARBA00022598"/>
    </source>
</evidence>
<dbReference type="PANTHER" id="PTHR43766:SF1">
    <property type="entry name" value="TRYPTOPHAN--TRNA LIGASE, MITOCHONDRIAL"/>
    <property type="match status" value="1"/>
</dbReference>
<dbReference type="GO" id="GO:0005840">
    <property type="term" value="C:ribosome"/>
    <property type="evidence" value="ECO:0007669"/>
    <property type="project" value="UniProtKB-KW"/>
</dbReference>
<dbReference type="InterPro" id="IPR050203">
    <property type="entry name" value="Trp-tRNA_synthetase"/>
</dbReference>
<keyword evidence="9 16" id="KW-0030">Aminoacyl-tRNA synthetase</keyword>
<dbReference type="GO" id="GO:0005759">
    <property type="term" value="C:mitochondrial matrix"/>
    <property type="evidence" value="ECO:0007669"/>
    <property type="project" value="TreeGrafter"/>
</dbReference>
<evidence type="ECO:0000256" key="5">
    <source>
        <dbReference type="ARBA" id="ARBA00022741"/>
    </source>
</evidence>
<dbReference type="InterPro" id="IPR001848">
    <property type="entry name" value="Ribosomal_uS10"/>
</dbReference>
<dbReference type="InterPro" id="IPR002305">
    <property type="entry name" value="aa-tRNA-synth_Ic"/>
</dbReference>
<keyword evidence="8" id="KW-0689">Ribosomal protein</keyword>
<keyword evidence="7" id="KW-0648">Protein biosynthesis</keyword>
<dbReference type="GO" id="GO:0070183">
    <property type="term" value="P:mitochondrial tryptophanyl-tRNA aminoacylation"/>
    <property type="evidence" value="ECO:0007669"/>
    <property type="project" value="TreeGrafter"/>
</dbReference>
<dbReference type="InterPro" id="IPR027486">
    <property type="entry name" value="Ribosomal_uS10_dom"/>
</dbReference>
<dbReference type="Pfam" id="PF00579">
    <property type="entry name" value="tRNA-synt_1b"/>
    <property type="match status" value="1"/>
</dbReference>
<dbReference type="SUPFAM" id="SSF54999">
    <property type="entry name" value="Ribosomal protein S10"/>
    <property type="match status" value="1"/>
</dbReference>
<evidence type="ECO:0000256" key="14">
    <source>
        <dbReference type="ARBA" id="ARBA00078476"/>
    </source>
</evidence>
<dbReference type="Gene3D" id="1.10.240.10">
    <property type="entry name" value="Tyrosyl-Transfer RNA Synthetase"/>
    <property type="match status" value="1"/>
</dbReference>